<dbReference type="AlphaFoldDB" id="A0A6A5QUF0"/>
<name>A0A6A5QUF0_AMPQU</name>
<organism evidence="1 2">
    <name type="scientific">Ampelomyces quisqualis</name>
    <name type="common">Powdery mildew agent</name>
    <dbReference type="NCBI Taxonomy" id="50730"/>
    <lineage>
        <taxon>Eukaryota</taxon>
        <taxon>Fungi</taxon>
        <taxon>Dikarya</taxon>
        <taxon>Ascomycota</taxon>
        <taxon>Pezizomycotina</taxon>
        <taxon>Dothideomycetes</taxon>
        <taxon>Pleosporomycetidae</taxon>
        <taxon>Pleosporales</taxon>
        <taxon>Pleosporineae</taxon>
        <taxon>Phaeosphaeriaceae</taxon>
        <taxon>Ampelomyces</taxon>
    </lineage>
</organism>
<protein>
    <submittedName>
        <fullName evidence="1">Uncharacterized protein</fullName>
    </submittedName>
</protein>
<dbReference type="EMBL" id="ML979133">
    <property type="protein sequence ID" value="KAF1919421.1"/>
    <property type="molecule type" value="Genomic_DNA"/>
</dbReference>
<dbReference type="Proteomes" id="UP000800096">
    <property type="component" value="Unassembled WGS sequence"/>
</dbReference>
<evidence type="ECO:0000313" key="2">
    <source>
        <dbReference type="Proteomes" id="UP000800096"/>
    </source>
</evidence>
<reference evidence="1" key="1">
    <citation type="journal article" date="2020" name="Stud. Mycol.">
        <title>101 Dothideomycetes genomes: a test case for predicting lifestyles and emergence of pathogens.</title>
        <authorList>
            <person name="Haridas S."/>
            <person name="Albert R."/>
            <person name="Binder M."/>
            <person name="Bloem J."/>
            <person name="Labutti K."/>
            <person name="Salamov A."/>
            <person name="Andreopoulos B."/>
            <person name="Baker S."/>
            <person name="Barry K."/>
            <person name="Bills G."/>
            <person name="Bluhm B."/>
            <person name="Cannon C."/>
            <person name="Castanera R."/>
            <person name="Culley D."/>
            <person name="Daum C."/>
            <person name="Ezra D."/>
            <person name="Gonzalez J."/>
            <person name="Henrissat B."/>
            <person name="Kuo A."/>
            <person name="Liang C."/>
            <person name="Lipzen A."/>
            <person name="Lutzoni F."/>
            <person name="Magnuson J."/>
            <person name="Mondo S."/>
            <person name="Nolan M."/>
            <person name="Ohm R."/>
            <person name="Pangilinan J."/>
            <person name="Park H.-J."/>
            <person name="Ramirez L."/>
            <person name="Alfaro M."/>
            <person name="Sun H."/>
            <person name="Tritt A."/>
            <person name="Yoshinaga Y."/>
            <person name="Zwiers L.-H."/>
            <person name="Turgeon B."/>
            <person name="Goodwin S."/>
            <person name="Spatafora J."/>
            <person name="Crous P."/>
            <person name="Grigoriev I."/>
        </authorList>
    </citation>
    <scope>NUCLEOTIDE SEQUENCE</scope>
    <source>
        <strain evidence="1">HMLAC05119</strain>
    </source>
</reference>
<accession>A0A6A5QUF0</accession>
<gene>
    <name evidence="1" type="ORF">BDU57DRAFT_512498</name>
</gene>
<proteinExistence type="predicted"/>
<sequence length="129" mass="13993">MYAVPEATAAISFSVGVFPGSCQLANSFSPIRQYHLYSSASKGVWVQRRFQGNEPRFEPCSRPSSPPAFVGTEGFPRAPAVMVLAVDAPHAIPSASRPSTGLRNTWAFALYSLPICTLCVSTTRRRKIS</sequence>
<keyword evidence="2" id="KW-1185">Reference proteome</keyword>
<evidence type="ECO:0000313" key="1">
    <source>
        <dbReference type="EMBL" id="KAF1919421.1"/>
    </source>
</evidence>